<evidence type="ECO:0000256" key="1">
    <source>
        <dbReference type="ARBA" id="ARBA00009437"/>
    </source>
</evidence>
<dbReference type="Pfam" id="PF03466">
    <property type="entry name" value="LysR_substrate"/>
    <property type="match status" value="1"/>
</dbReference>
<name>A0ABQ0AI28_9RHOB</name>
<dbReference type="InterPro" id="IPR005119">
    <property type="entry name" value="LysR_subst-bd"/>
</dbReference>
<dbReference type="Gene3D" id="3.40.190.10">
    <property type="entry name" value="Periplasmic binding protein-like II"/>
    <property type="match status" value="2"/>
</dbReference>
<dbReference type="PROSITE" id="PS50931">
    <property type="entry name" value="HTH_LYSR"/>
    <property type="match status" value="1"/>
</dbReference>
<dbReference type="InterPro" id="IPR000847">
    <property type="entry name" value="LysR_HTH_N"/>
</dbReference>
<sequence length="303" mass="32757">MRPTLRQMEYIVTIHQLGSFGLAAETLHVSQPSLSNQVAAVETDLGVRLFDRGRAGARTTARGLEFVTRARRILSEVEALRGSMLSDLPFGGRLRLGVLPSIGPYLLPQAMKALHAAEPNLRVIVREENTLSLDEGIRNGRFDAIISTPEDHPNTFQHHLFVEPLWVAVAQDHPLAGRSQVVAADLAGQRLLTLDTGHRLARIVYGIAGASGAMVSNDYEGTSLDSIVLMAATGAGIGILPDLFTRRQGIHRNEVRVMPLAIPGADRTISILVPNDNPEHFSGALATILRRAAEALELEVNAA</sequence>
<keyword evidence="5" id="KW-0804">Transcription</keyword>
<organism evidence="7 8">
    <name type="scientific">Pseudophaeobacter arcticus</name>
    <dbReference type="NCBI Taxonomy" id="385492"/>
    <lineage>
        <taxon>Bacteria</taxon>
        <taxon>Pseudomonadati</taxon>
        <taxon>Pseudomonadota</taxon>
        <taxon>Alphaproteobacteria</taxon>
        <taxon>Rhodobacterales</taxon>
        <taxon>Paracoccaceae</taxon>
        <taxon>Pseudophaeobacter</taxon>
    </lineage>
</organism>
<dbReference type="Gene3D" id="1.10.10.10">
    <property type="entry name" value="Winged helix-like DNA-binding domain superfamily/Winged helix DNA-binding domain"/>
    <property type="match status" value="1"/>
</dbReference>
<comment type="similarity">
    <text evidence="1">Belongs to the LysR transcriptional regulatory family.</text>
</comment>
<keyword evidence="4" id="KW-0010">Activator</keyword>
<keyword evidence="3" id="KW-0238">DNA-binding</keyword>
<keyword evidence="8" id="KW-1185">Reference proteome</keyword>
<evidence type="ECO:0000256" key="3">
    <source>
        <dbReference type="ARBA" id="ARBA00023125"/>
    </source>
</evidence>
<protein>
    <submittedName>
        <fullName evidence="7">Hydrogen peroxide-inducible genes activator</fullName>
    </submittedName>
</protein>
<evidence type="ECO:0000313" key="8">
    <source>
        <dbReference type="Proteomes" id="UP001441944"/>
    </source>
</evidence>
<gene>
    <name evidence="7" type="ORF">NBRC116598_09320</name>
</gene>
<keyword evidence="2" id="KW-0805">Transcription regulation</keyword>
<dbReference type="PANTHER" id="PTHR30346:SF26">
    <property type="entry name" value="HYDROGEN PEROXIDE-INDUCIBLE GENES ACTIVATOR"/>
    <property type="match status" value="1"/>
</dbReference>
<dbReference type="CDD" id="cd08411">
    <property type="entry name" value="PBP2_OxyR"/>
    <property type="match status" value="1"/>
</dbReference>
<comment type="caution">
    <text evidence="7">The sequence shown here is derived from an EMBL/GenBank/DDBJ whole genome shotgun (WGS) entry which is preliminary data.</text>
</comment>
<evidence type="ECO:0000256" key="5">
    <source>
        <dbReference type="ARBA" id="ARBA00023163"/>
    </source>
</evidence>
<evidence type="ECO:0000259" key="6">
    <source>
        <dbReference type="PROSITE" id="PS50931"/>
    </source>
</evidence>
<dbReference type="Pfam" id="PF00126">
    <property type="entry name" value="HTH_1"/>
    <property type="match status" value="1"/>
</dbReference>
<proteinExistence type="inferred from homology"/>
<evidence type="ECO:0000313" key="7">
    <source>
        <dbReference type="EMBL" id="GAA6195488.1"/>
    </source>
</evidence>
<feature type="domain" description="HTH lysR-type" evidence="6">
    <location>
        <begin position="3"/>
        <end position="60"/>
    </location>
</feature>
<evidence type="ECO:0000256" key="2">
    <source>
        <dbReference type="ARBA" id="ARBA00023015"/>
    </source>
</evidence>
<dbReference type="SUPFAM" id="SSF46785">
    <property type="entry name" value="Winged helix' DNA-binding domain"/>
    <property type="match status" value="1"/>
</dbReference>
<dbReference type="Proteomes" id="UP001441944">
    <property type="component" value="Unassembled WGS sequence"/>
</dbReference>
<evidence type="ECO:0000256" key="4">
    <source>
        <dbReference type="ARBA" id="ARBA00023159"/>
    </source>
</evidence>
<dbReference type="PRINTS" id="PR00039">
    <property type="entry name" value="HTHLYSR"/>
</dbReference>
<dbReference type="EMBL" id="BAABWU010000002">
    <property type="protein sequence ID" value="GAA6195488.1"/>
    <property type="molecule type" value="Genomic_DNA"/>
</dbReference>
<dbReference type="RefSeq" id="WP_348156096.1">
    <property type="nucleotide sequence ID" value="NZ_BAABWU010000002.1"/>
</dbReference>
<dbReference type="PANTHER" id="PTHR30346">
    <property type="entry name" value="TRANSCRIPTIONAL DUAL REGULATOR HCAR-RELATED"/>
    <property type="match status" value="1"/>
</dbReference>
<reference evidence="7 8" key="1">
    <citation type="submission" date="2024-04" db="EMBL/GenBank/DDBJ databases">
        <title>Draft genome sequence of Pseudophaeobacter arcticus NBRC 116598.</title>
        <authorList>
            <person name="Miyakawa T."/>
            <person name="Kusuya Y."/>
            <person name="Miura T."/>
        </authorList>
    </citation>
    <scope>NUCLEOTIDE SEQUENCE [LARGE SCALE GENOMIC DNA]</scope>
    <source>
        <strain evidence="7 8">SU-CL00105</strain>
    </source>
</reference>
<dbReference type="InterPro" id="IPR036390">
    <property type="entry name" value="WH_DNA-bd_sf"/>
</dbReference>
<accession>A0ABQ0AI28</accession>
<dbReference type="InterPro" id="IPR036388">
    <property type="entry name" value="WH-like_DNA-bd_sf"/>
</dbReference>
<dbReference type="SUPFAM" id="SSF53850">
    <property type="entry name" value="Periplasmic binding protein-like II"/>
    <property type="match status" value="1"/>
</dbReference>